<evidence type="ECO:0000259" key="1">
    <source>
        <dbReference type="Pfam" id="PF11716"/>
    </source>
</evidence>
<evidence type="ECO:0000313" key="3">
    <source>
        <dbReference type="Proteomes" id="UP000622245"/>
    </source>
</evidence>
<sequence length="225" mass="24740">MSISDLRRHNDERFTDLAARLTDREWAQPSRCDGWTNHDVLAHLVIGLTIPLHQVLTAMVRHGGSFDQANATLARDLAARTTPADLLAEFTQASRKPRGIGRLFPPQLLLGDHVIHELDITTALHREPAIPPDVLAAVLNTEVHIPNPFIPARARAAGLHLHADDMPWEHTRGPGQPPSVTASAADLASALAGRQEALLRCHGDGLPVLRQRMPHRRPTPPKSRH</sequence>
<reference evidence="2 3" key="1">
    <citation type="submission" date="2021-01" db="EMBL/GenBank/DDBJ databases">
        <title>Draft genome sequence of Micromonospora sp. strain STR1s_6.</title>
        <authorList>
            <person name="Karlyshev A."/>
            <person name="Jawad R."/>
        </authorList>
    </citation>
    <scope>NUCLEOTIDE SEQUENCE [LARGE SCALE GENOMIC DNA]</scope>
    <source>
        <strain evidence="2 3">STR1S-6</strain>
    </source>
</reference>
<protein>
    <submittedName>
        <fullName evidence="2">Maleylpyruvate isomerase family mycothiol-dependent enzyme</fullName>
    </submittedName>
</protein>
<gene>
    <name evidence="2" type="ORF">JM949_12730</name>
</gene>
<keyword evidence="3" id="KW-1185">Reference proteome</keyword>
<proteinExistence type="predicted"/>
<dbReference type="InterPro" id="IPR034660">
    <property type="entry name" value="DinB/YfiT-like"/>
</dbReference>
<accession>A0ABS1YFQ1</accession>
<dbReference type="EMBL" id="JAEVHL010000048">
    <property type="protein sequence ID" value="MBM0276245.1"/>
    <property type="molecule type" value="Genomic_DNA"/>
</dbReference>
<feature type="domain" description="Mycothiol-dependent maleylpyruvate isomerase metal-binding" evidence="1">
    <location>
        <begin position="9"/>
        <end position="94"/>
    </location>
</feature>
<dbReference type="Proteomes" id="UP000622245">
    <property type="component" value="Unassembled WGS sequence"/>
</dbReference>
<dbReference type="GO" id="GO:0016853">
    <property type="term" value="F:isomerase activity"/>
    <property type="evidence" value="ECO:0007669"/>
    <property type="project" value="UniProtKB-KW"/>
</dbReference>
<dbReference type="RefSeq" id="WP_203148671.1">
    <property type="nucleotide sequence ID" value="NZ_JAEVHL010000048.1"/>
</dbReference>
<dbReference type="SUPFAM" id="SSF109854">
    <property type="entry name" value="DinB/YfiT-like putative metalloenzymes"/>
    <property type="match status" value="1"/>
</dbReference>
<dbReference type="InterPro" id="IPR024344">
    <property type="entry name" value="MDMPI_metal-binding"/>
</dbReference>
<dbReference type="Pfam" id="PF11716">
    <property type="entry name" value="MDMPI_N"/>
    <property type="match status" value="1"/>
</dbReference>
<dbReference type="NCBIfam" id="TIGR03083">
    <property type="entry name" value="maleylpyruvate isomerase family mycothiol-dependent enzyme"/>
    <property type="match status" value="1"/>
</dbReference>
<dbReference type="Gene3D" id="1.20.120.450">
    <property type="entry name" value="dinb family like domain"/>
    <property type="match status" value="1"/>
</dbReference>
<comment type="caution">
    <text evidence="2">The sequence shown here is derived from an EMBL/GenBank/DDBJ whole genome shotgun (WGS) entry which is preliminary data.</text>
</comment>
<keyword evidence="2" id="KW-0413">Isomerase</keyword>
<dbReference type="InterPro" id="IPR017517">
    <property type="entry name" value="Maleyloyr_isom"/>
</dbReference>
<organism evidence="2 3">
    <name type="scientific">Micromonospora tarensis</name>
    <dbReference type="NCBI Taxonomy" id="2806100"/>
    <lineage>
        <taxon>Bacteria</taxon>
        <taxon>Bacillati</taxon>
        <taxon>Actinomycetota</taxon>
        <taxon>Actinomycetes</taxon>
        <taxon>Micromonosporales</taxon>
        <taxon>Micromonosporaceae</taxon>
        <taxon>Micromonospora</taxon>
    </lineage>
</organism>
<name>A0ABS1YFQ1_9ACTN</name>
<evidence type="ECO:0000313" key="2">
    <source>
        <dbReference type="EMBL" id="MBM0276245.1"/>
    </source>
</evidence>